<gene>
    <name evidence="1" type="ORF">DIT97_28230</name>
</gene>
<proteinExistence type="predicted"/>
<accession>A0A3D3RCZ7</accession>
<comment type="caution">
    <text evidence="1">The sequence shown here is derived from an EMBL/GenBank/DDBJ whole genome shotgun (WGS) entry which is preliminary data.</text>
</comment>
<dbReference type="Proteomes" id="UP000263642">
    <property type="component" value="Unassembled WGS sequence"/>
</dbReference>
<evidence type="ECO:0000313" key="2">
    <source>
        <dbReference type="Proteomes" id="UP000263642"/>
    </source>
</evidence>
<protein>
    <recommendedName>
        <fullName evidence="3">DUF1579 domain-containing protein</fullName>
    </recommendedName>
</protein>
<evidence type="ECO:0000313" key="1">
    <source>
        <dbReference type="EMBL" id="HCO26711.1"/>
    </source>
</evidence>
<name>A0A3D3RCZ7_9PLAN</name>
<sequence length="154" mass="17257">MGAASDTLSESQPPPDWTAGLEGTWKSDWPLTQQHLEADCNLTAEAILGLERLLGKMTVQYDGHRAVYTMPEIRYIKAGKEHILAGWTREEPLHVLGRTSTQLALLTKAVAPPVDQDYISLLTFENADTCWLYLGYSPLAGLHVREYFRRTGLQ</sequence>
<evidence type="ECO:0008006" key="3">
    <source>
        <dbReference type="Google" id="ProtNLM"/>
    </source>
</evidence>
<dbReference type="EMBL" id="DQAY01000169">
    <property type="protein sequence ID" value="HCO26711.1"/>
    <property type="molecule type" value="Genomic_DNA"/>
</dbReference>
<organism evidence="1 2">
    <name type="scientific">Gimesia maris</name>
    <dbReference type="NCBI Taxonomy" id="122"/>
    <lineage>
        <taxon>Bacteria</taxon>
        <taxon>Pseudomonadati</taxon>
        <taxon>Planctomycetota</taxon>
        <taxon>Planctomycetia</taxon>
        <taxon>Planctomycetales</taxon>
        <taxon>Planctomycetaceae</taxon>
        <taxon>Gimesia</taxon>
    </lineage>
</organism>
<dbReference type="AlphaFoldDB" id="A0A3D3RCZ7"/>
<reference evidence="1 2" key="1">
    <citation type="journal article" date="2018" name="Nat. Biotechnol.">
        <title>A standardized bacterial taxonomy based on genome phylogeny substantially revises the tree of life.</title>
        <authorList>
            <person name="Parks D.H."/>
            <person name="Chuvochina M."/>
            <person name="Waite D.W."/>
            <person name="Rinke C."/>
            <person name="Skarshewski A."/>
            <person name="Chaumeil P.A."/>
            <person name="Hugenholtz P."/>
        </authorList>
    </citation>
    <scope>NUCLEOTIDE SEQUENCE [LARGE SCALE GENOMIC DNA]</scope>
    <source>
        <strain evidence="1">UBA9375</strain>
    </source>
</reference>